<feature type="transmembrane region" description="Helical" evidence="1">
    <location>
        <begin position="6"/>
        <end position="26"/>
    </location>
</feature>
<dbReference type="HOGENOM" id="CLU_173298_0_1_6"/>
<keyword evidence="1" id="KW-1133">Transmembrane helix</keyword>
<proteinExistence type="predicted"/>
<organism evidence="2 3">
    <name type="scientific">Acinetobacter bohemicus ANC 3994</name>
    <dbReference type="NCBI Taxonomy" id="1217715"/>
    <lineage>
        <taxon>Bacteria</taxon>
        <taxon>Pseudomonadati</taxon>
        <taxon>Pseudomonadota</taxon>
        <taxon>Gammaproteobacteria</taxon>
        <taxon>Moraxellales</taxon>
        <taxon>Moraxellaceae</taxon>
        <taxon>Acinetobacter</taxon>
    </lineage>
</organism>
<gene>
    <name evidence="2" type="ORF">F994_02641</name>
</gene>
<dbReference type="InterPro" id="IPR021529">
    <property type="entry name" value="DUF2798"/>
</dbReference>
<dbReference type="eggNOG" id="ENOG5033AXW">
    <property type="taxonomic scope" value="Bacteria"/>
</dbReference>
<dbReference type="Pfam" id="PF11391">
    <property type="entry name" value="DUF2798"/>
    <property type="match status" value="1"/>
</dbReference>
<evidence type="ECO:0000256" key="1">
    <source>
        <dbReference type="SAM" id="Phobius"/>
    </source>
</evidence>
<comment type="caution">
    <text evidence="2">The sequence shown here is derived from an EMBL/GenBank/DDBJ whole genome shotgun (WGS) entry which is preliminary data.</text>
</comment>
<evidence type="ECO:0000313" key="2">
    <source>
        <dbReference type="EMBL" id="ENU18957.1"/>
    </source>
</evidence>
<feature type="transmembrane region" description="Helical" evidence="1">
    <location>
        <begin position="38"/>
        <end position="61"/>
    </location>
</feature>
<evidence type="ECO:0000313" key="3">
    <source>
        <dbReference type="Proteomes" id="UP000013086"/>
    </source>
</evidence>
<sequence length="72" mass="8100">MKTVNFLFPLILSCMMSFLIAGITTLKTVGFIDNLFSVWMSAWIVAWMFAFPSVLICAPIAQKLVSLIVKNR</sequence>
<name>N8QAL4_9GAMM</name>
<keyword evidence="1" id="KW-0812">Transmembrane</keyword>
<dbReference type="AlphaFoldDB" id="N8QAL4"/>
<accession>N8QAL4</accession>
<dbReference type="Proteomes" id="UP000013086">
    <property type="component" value="Unassembled WGS sequence"/>
</dbReference>
<protein>
    <recommendedName>
        <fullName evidence="4">DUF2798 domain-containing protein</fullName>
    </recommendedName>
</protein>
<reference evidence="2 3" key="1">
    <citation type="submission" date="2013-02" db="EMBL/GenBank/DDBJ databases">
        <title>The Genome Sequence of Acinetobacter sp. ANC 3994.</title>
        <authorList>
            <consortium name="The Broad Institute Genome Sequencing Platform"/>
            <consortium name="The Broad Institute Genome Sequencing Center for Infectious Disease"/>
            <person name="Cerqueira G."/>
            <person name="Feldgarden M."/>
            <person name="Courvalin P."/>
            <person name="Perichon B."/>
            <person name="Grillot-Courvalin C."/>
            <person name="Clermont D."/>
            <person name="Rocha E."/>
            <person name="Yoon E.-J."/>
            <person name="Nemec A."/>
            <person name="Walker B."/>
            <person name="Young S.K."/>
            <person name="Zeng Q."/>
            <person name="Gargeya S."/>
            <person name="Fitzgerald M."/>
            <person name="Haas B."/>
            <person name="Abouelleil A."/>
            <person name="Alvarado L."/>
            <person name="Arachchi H.M."/>
            <person name="Berlin A.M."/>
            <person name="Chapman S.B."/>
            <person name="Dewar J."/>
            <person name="Goldberg J."/>
            <person name="Griggs A."/>
            <person name="Gujja S."/>
            <person name="Hansen M."/>
            <person name="Howarth C."/>
            <person name="Imamovic A."/>
            <person name="Larimer J."/>
            <person name="McCowan C."/>
            <person name="Murphy C."/>
            <person name="Neiman D."/>
            <person name="Pearson M."/>
            <person name="Priest M."/>
            <person name="Roberts A."/>
            <person name="Saif S."/>
            <person name="Shea T."/>
            <person name="Sisk P."/>
            <person name="Sykes S."/>
            <person name="Wortman J."/>
            <person name="Nusbaum C."/>
            <person name="Birren B."/>
        </authorList>
    </citation>
    <scope>NUCLEOTIDE SEQUENCE [LARGE SCALE GENOMIC DNA]</scope>
    <source>
        <strain evidence="2 3">ANC 3994</strain>
    </source>
</reference>
<evidence type="ECO:0008006" key="4">
    <source>
        <dbReference type="Google" id="ProtNLM"/>
    </source>
</evidence>
<dbReference type="EMBL" id="APOH01000016">
    <property type="protein sequence ID" value="ENU18957.1"/>
    <property type="molecule type" value="Genomic_DNA"/>
</dbReference>
<keyword evidence="1" id="KW-0472">Membrane</keyword>
<dbReference type="PATRIC" id="fig|1217715.3.peg.2581"/>